<evidence type="ECO:0000313" key="2">
    <source>
        <dbReference type="Proteomes" id="UP000737171"/>
    </source>
</evidence>
<dbReference type="RefSeq" id="WP_173121171.1">
    <property type="nucleotide sequence ID" value="NZ_JABRWJ010000001.1"/>
</dbReference>
<sequence>MHPITTLTPSATADLAAAGLIGDLAEGDEAEALDDAGWAPEQSFSTQFCFAFERPQDGPADGAAGDLRSAARIAGTYTVGYNAASGLLVLSGTLNVDGATYFIDDQLTIDQASSYDAYLSAGAGRAPSNDERRLTAWSVSGMPEQNGSLKLLAGLAVMAHLGLRRHG</sequence>
<dbReference type="Proteomes" id="UP000737171">
    <property type="component" value="Unassembled WGS sequence"/>
</dbReference>
<organism evidence="1 2">
    <name type="scientific">Pseudaquabacterium terrae</name>
    <dbReference type="NCBI Taxonomy" id="2732868"/>
    <lineage>
        <taxon>Bacteria</taxon>
        <taxon>Pseudomonadati</taxon>
        <taxon>Pseudomonadota</taxon>
        <taxon>Betaproteobacteria</taxon>
        <taxon>Burkholderiales</taxon>
        <taxon>Sphaerotilaceae</taxon>
        <taxon>Pseudaquabacterium</taxon>
    </lineage>
</organism>
<gene>
    <name evidence="1" type="ORF">HLB44_04980</name>
</gene>
<comment type="caution">
    <text evidence="1">The sequence shown here is derived from an EMBL/GenBank/DDBJ whole genome shotgun (WGS) entry which is preliminary data.</text>
</comment>
<keyword evidence="2" id="KW-1185">Reference proteome</keyword>
<proteinExistence type="predicted"/>
<accession>A0ABX2EDK7</accession>
<name>A0ABX2EDK7_9BURK</name>
<protein>
    <recommendedName>
        <fullName evidence="3">Head decoration protein</fullName>
    </recommendedName>
</protein>
<evidence type="ECO:0008006" key="3">
    <source>
        <dbReference type="Google" id="ProtNLM"/>
    </source>
</evidence>
<dbReference type="EMBL" id="JABRWJ010000001">
    <property type="protein sequence ID" value="NRF66332.1"/>
    <property type="molecule type" value="Genomic_DNA"/>
</dbReference>
<reference evidence="1 2" key="1">
    <citation type="submission" date="2020-05" db="EMBL/GenBank/DDBJ databases">
        <title>Aquincola sp. isolate from soil.</title>
        <authorList>
            <person name="Han J."/>
            <person name="Kim D.-U."/>
        </authorList>
    </citation>
    <scope>NUCLEOTIDE SEQUENCE [LARGE SCALE GENOMIC DNA]</scope>
    <source>
        <strain evidence="1 2">S2</strain>
    </source>
</reference>
<evidence type="ECO:0000313" key="1">
    <source>
        <dbReference type="EMBL" id="NRF66332.1"/>
    </source>
</evidence>